<reference evidence="3 4" key="1">
    <citation type="submission" date="2013-10" db="EMBL/GenBank/DDBJ databases">
        <title>The Genome Sequence of Acinetobacter nectaris CIP 110549.</title>
        <authorList>
            <consortium name="The Broad Institute Genomics Platform"/>
            <consortium name="The Broad Institute Genome Sequencing Center for Infectious Disease"/>
            <person name="Cerqueira G."/>
            <person name="Feldgarden M."/>
            <person name="Courvalin P."/>
            <person name="Grillot-Courvalin C."/>
            <person name="Clermont D."/>
            <person name="Rocha E."/>
            <person name="Yoon E.-J."/>
            <person name="Nemec A."/>
            <person name="Young S.K."/>
            <person name="Zeng Q."/>
            <person name="Gargeya S."/>
            <person name="Fitzgerald M."/>
            <person name="Abouelleil A."/>
            <person name="Alvarado L."/>
            <person name="Berlin A.M."/>
            <person name="Chapman S.B."/>
            <person name="Gainer-Dewar J."/>
            <person name="Goldberg J."/>
            <person name="Gnerre S."/>
            <person name="Griggs A."/>
            <person name="Gujja S."/>
            <person name="Hansen M."/>
            <person name="Howarth C."/>
            <person name="Imamovic A."/>
            <person name="Ireland A."/>
            <person name="Larimer J."/>
            <person name="McCowan C."/>
            <person name="Murphy C."/>
            <person name="Pearson M."/>
            <person name="Poon T.W."/>
            <person name="Priest M."/>
            <person name="Roberts A."/>
            <person name="Saif S."/>
            <person name="Shea T."/>
            <person name="Sykes S."/>
            <person name="Wortman J."/>
            <person name="Nusbaum C."/>
            <person name="Birren B."/>
        </authorList>
    </citation>
    <scope>NUCLEOTIDE SEQUENCE [LARGE SCALE GENOMIC DNA]</scope>
    <source>
        <strain evidence="3 4">CIP 110549</strain>
    </source>
</reference>
<dbReference type="PATRIC" id="fig|1392540.3.peg.2461"/>
<evidence type="ECO:0000256" key="1">
    <source>
        <dbReference type="SAM" id="MobiDB-lite"/>
    </source>
</evidence>
<dbReference type="STRING" id="1392540.P256_02560"/>
<dbReference type="GO" id="GO:0015074">
    <property type="term" value="P:DNA integration"/>
    <property type="evidence" value="ECO:0007669"/>
    <property type="project" value="InterPro"/>
</dbReference>
<dbReference type="RefSeq" id="WP_023272846.1">
    <property type="nucleotide sequence ID" value="NZ_KI530714.1"/>
</dbReference>
<keyword evidence="4" id="KW-1185">Reference proteome</keyword>
<dbReference type="InterPro" id="IPR009057">
    <property type="entry name" value="Homeodomain-like_sf"/>
</dbReference>
<comment type="caution">
    <text evidence="3">The sequence shown here is derived from an EMBL/GenBank/DDBJ whole genome shotgun (WGS) entry which is preliminary data.</text>
</comment>
<dbReference type="SUPFAM" id="SSF53098">
    <property type="entry name" value="Ribonuclease H-like"/>
    <property type="match status" value="1"/>
</dbReference>
<dbReference type="OrthoDB" id="5655881at2"/>
<dbReference type="PANTHER" id="PTHR35004">
    <property type="entry name" value="TRANSPOSASE RV3428C-RELATED"/>
    <property type="match status" value="1"/>
</dbReference>
<dbReference type="PANTHER" id="PTHR35004:SF7">
    <property type="entry name" value="INTEGRASE PROTEIN"/>
    <property type="match status" value="1"/>
</dbReference>
<dbReference type="PROSITE" id="PS50994">
    <property type="entry name" value="INTEGRASE"/>
    <property type="match status" value="1"/>
</dbReference>
<organism evidence="3 4">
    <name type="scientific">Acinetobacter nectaris CIP 110549</name>
    <dbReference type="NCBI Taxonomy" id="1392540"/>
    <lineage>
        <taxon>Bacteria</taxon>
        <taxon>Pseudomonadati</taxon>
        <taxon>Pseudomonadota</taxon>
        <taxon>Gammaproteobacteria</taxon>
        <taxon>Moraxellales</taxon>
        <taxon>Moraxellaceae</taxon>
        <taxon>Acinetobacter</taxon>
    </lineage>
</organism>
<feature type="domain" description="Integrase catalytic" evidence="2">
    <location>
        <begin position="128"/>
        <end position="310"/>
    </location>
</feature>
<feature type="compositionally biased region" description="Basic residues" evidence="1">
    <location>
        <begin position="413"/>
        <end position="422"/>
    </location>
</feature>
<evidence type="ECO:0000313" key="3">
    <source>
        <dbReference type="EMBL" id="ESK36253.1"/>
    </source>
</evidence>
<name>V2T1E2_9GAMM</name>
<feature type="region of interest" description="Disordered" evidence="1">
    <location>
        <begin position="405"/>
        <end position="427"/>
    </location>
</feature>
<gene>
    <name evidence="3" type="ORF">P256_02560</name>
</gene>
<dbReference type="SUPFAM" id="SSF46689">
    <property type="entry name" value="Homeodomain-like"/>
    <property type="match status" value="1"/>
</dbReference>
<dbReference type="Proteomes" id="UP000023785">
    <property type="component" value="Unassembled WGS sequence"/>
</dbReference>
<dbReference type="GO" id="GO:0003676">
    <property type="term" value="F:nucleic acid binding"/>
    <property type="evidence" value="ECO:0007669"/>
    <property type="project" value="InterPro"/>
</dbReference>
<evidence type="ECO:0000313" key="4">
    <source>
        <dbReference type="Proteomes" id="UP000023785"/>
    </source>
</evidence>
<dbReference type="NCBIfam" id="NF033594">
    <property type="entry name" value="transpos_ISNCY_2"/>
    <property type="match status" value="1"/>
</dbReference>
<accession>V2T1E2</accession>
<dbReference type="InterPro" id="IPR047797">
    <property type="entry name" value="ISNCY_transpos"/>
</dbReference>
<dbReference type="Pfam" id="PF13551">
    <property type="entry name" value="HTH_29"/>
    <property type="match status" value="1"/>
</dbReference>
<dbReference type="eggNOG" id="COG2801">
    <property type="taxonomic scope" value="Bacteria"/>
</dbReference>
<dbReference type="AlphaFoldDB" id="V2T1E2"/>
<proteinExistence type="predicted"/>
<sequence>MLITMSDKEIQRLAVLQDVRDQRITQVRAAEILNLSTRQITRLVQKFNQDGISGLAHANRGQPGHHRYDEAIKSECLAIISEHLLGFGPTLAHEKLSSRFGFHIPVETVRRWMTANDLWIPRSKRTKRPYQPRYNRDCIGELIQIDGSYHDWFEGRAAKCCLLVYIDDATGKLLHLRFCEAETTFDYMISTRAYIEQYGKPLAFYSDKHSVFRVNQKSTKDTSITQFGRILSALNIDLIFANSPQAKGRVERANRTLQDRLIKDMFLEGIHSIAEANAWLPCFIEQFNQKFAKCARNPKNLHRQLIESKIELDDIFTWQEPRKVTKSLTITYDKCIYILESTELNQKLVGQYISFLEYPDGTVAIMHQGRKITYRIFNKLSKLQQHEVVENKRLGAVLSHIQEQHEELEKQNKRSRSKHMPNRKAQQAIIEQRKLNPVLDTLS</sequence>
<dbReference type="HOGENOM" id="CLU_041517_0_2_6"/>
<dbReference type="InterPro" id="IPR036397">
    <property type="entry name" value="RNaseH_sf"/>
</dbReference>
<dbReference type="Gene3D" id="3.30.420.10">
    <property type="entry name" value="Ribonuclease H-like superfamily/Ribonuclease H"/>
    <property type="match status" value="1"/>
</dbReference>
<dbReference type="InterPro" id="IPR012337">
    <property type="entry name" value="RNaseH-like_sf"/>
</dbReference>
<evidence type="ECO:0000259" key="2">
    <source>
        <dbReference type="PROSITE" id="PS50994"/>
    </source>
</evidence>
<dbReference type="InterPro" id="IPR001584">
    <property type="entry name" value="Integrase_cat-core"/>
</dbReference>
<protein>
    <recommendedName>
        <fullName evidence="2">Integrase catalytic domain-containing protein</fullName>
    </recommendedName>
</protein>
<dbReference type="EMBL" id="AYER01000016">
    <property type="protein sequence ID" value="ESK36253.1"/>
    <property type="molecule type" value="Genomic_DNA"/>
</dbReference>